<dbReference type="GO" id="GO:0012505">
    <property type="term" value="C:endomembrane system"/>
    <property type="evidence" value="ECO:0007669"/>
    <property type="project" value="UniProtKB-SubCell"/>
</dbReference>
<reference evidence="6" key="2">
    <citation type="journal article" date="2024" name="Environ. Microbiol.">
        <title>Genome analysis and description of Tunturibacter gen. nov. expands the diversity of Terriglobia in tundra soils.</title>
        <authorList>
            <person name="Messyasz A."/>
            <person name="Mannisto M.K."/>
            <person name="Kerkhof L.J."/>
            <person name="Haggblom M.M."/>
        </authorList>
    </citation>
    <scope>NUCLEOTIDE SEQUENCE</scope>
    <source>
        <strain evidence="6">X5P6</strain>
    </source>
</reference>
<evidence type="ECO:0000256" key="1">
    <source>
        <dbReference type="ARBA" id="ARBA00004127"/>
    </source>
</evidence>
<evidence type="ECO:0000256" key="5">
    <source>
        <dbReference type="SAM" id="Phobius"/>
    </source>
</evidence>
<keyword evidence="6" id="KW-0808">Transferase</keyword>
<dbReference type="GO" id="GO:0004671">
    <property type="term" value="F:protein C-terminal S-isoprenylcysteine carboxyl O-methyltransferase activity"/>
    <property type="evidence" value="ECO:0007669"/>
    <property type="project" value="UniProtKB-EC"/>
</dbReference>
<dbReference type="PANTHER" id="PTHR12714:SF9">
    <property type="entry name" value="PROTEIN-S-ISOPRENYLCYSTEINE O-METHYLTRANSFERASE"/>
    <property type="match status" value="1"/>
</dbReference>
<dbReference type="Pfam" id="PF04191">
    <property type="entry name" value="PEMT"/>
    <property type="match status" value="1"/>
</dbReference>
<evidence type="ECO:0000256" key="3">
    <source>
        <dbReference type="ARBA" id="ARBA00022989"/>
    </source>
</evidence>
<reference evidence="6" key="1">
    <citation type="submission" date="2023-08" db="EMBL/GenBank/DDBJ databases">
        <authorList>
            <person name="Messyasz A."/>
            <person name="Mannisto M.K."/>
            <person name="Kerkhof L.J."/>
            <person name="Haggblom M."/>
        </authorList>
    </citation>
    <scope>NUCLEOTIDE SEQUENCE</scope>
    <source>
        <strain evidence="6">X5P6</strain>
    </source>
</reference>
<name>A0AAU7ZK57_9BACT</name>
<accession>A0AAU7ZK57</accession>
<dbReference type="RefSeq" id="WP_353062024.1">
    <property type="nucleotide sequence ID" value="NZ_CP132942.1"/>
</dbReference>
<proteinExistence type="predicted"/>
<dbReference type="EC" id="2.1.1.100" evidence="6"/>
<keyword evidence="3 5" id="KW-1133">Transmembrane helix</keyword>
<dbReference type="Gene3D" id="1.20.120.1630">
    <property type="match status" value="1"/>
</dbReference>
<evidence type="ECO:0000256" key="2">
    <source>
        <dbReference type="ARBA" id="ARBA00022692"/>
    </source>
</evidence>
<feature type="transmembrane region" description="Helical" evidence="5">
    <location>
        <begin position="12"/>
        <end position="28"/>
    </location>
</feature>
<feature type="transmembrane region" description="Helical" evidence="5">
    <location>
        <begin position="102"/>
        <end position="128"/>
    </location>
</feature>
<sequence length="158" mass="18204">MTKTVNLLKSLLHNFGVVLVVFGFAFLGRKIDSFLGITGFHSVFTTAAAWLFLVIGFLVRVWAAFHFYEQRMKVISLVPQKKLITTGPFRYSRNPLYLGGNLFIFLGSVLFLGSPAGIVLTAINLIFVDLMIRREEKQLAHEFGREWMSYRNRVRRWL</sequence>
<dbReference type="EC" id="2.1.1.334" evidence="6"/>
<dbReference type="InterPro" id="IPR007318">
    <property type="entry name" value="Phopholipid_MeTrfase"/>
</dbReference>
<dbReference type="GO" id="GO:0032259">
    <property type="term" value="P:methylation"/>
    <property type="evidence" value="ECO:0007669"/>
    <property type="project" value="UniProtKB-KW"/>
</dbReference>
<comment type="subcellular location">
    <subcellularLocation>
        <location evidence="1">Endomembrane system</location>
        <topology evidence="1">Multi-pass membrane protein</topology>
    </subcellularLocation>
</comment>
<evidence type="ECO:0000313" key="6">
    <source>
        <dbReference type="EMBL" id="XCB31181.1"/>
    </source>
</evidence>
<evidence type="ECO:0000256" key="4">
    <source>
        <dbReference type="ARBA" id="ARBA00023136"/>
    </source>
</evidence>
<dbReference type="KEGG" id="tpsc:RBB77_11975"/>
<organism evidence="6">
    <name type="scientific">Tunturiibacter psychrotolerans</name>
    <dbReference type="NCBI Taxonomy" id="3069686"/>
    <lineage>
        <taxon>Bacteria</taxon>
        <taxon>Pseudomonadati</taxon>
        <taxon>Acidobacteriota</taxon>
        <taxon>Terriglobia</taxon>
        <taxon>Terriglobales</taxon>
        <taxon>Acidobacteriaceae</taxon>
        <taxon>Tunturiibacter</taxon>
    </lineage>
</organism>
<feature type="transmembrane region" description="Helical" evidence="5">
    <location>
        <begin position="40"/>
        <end position="63"/>
    </location>
</feature>
<keyword evidence="2 5" id="KW-0812">Transmembrane</keyword>
<keyword evidence="6" id="KW-0489">Methyltransferase</keyword>
<gene>
    <name evidence="6" type="ORF">RBB77_11975</name>
</gene>
<keyword evidence="4 5" id="KW-0472">Membrane</keyword>
<dbReference type="PANTHER" id="PTHR12714">
    <property type="entry name" value="PROTEIN-S ISOPRENYLCYSTEINE O-METHYLTRANSFERASE"/>
    <property type="match status" value="1"/>
</dbReference>
<protein>
    <submittedName>
        <fullName evidence="6">Isoprenylcysteine carboxylmethyltransferase family protein</fullName>
        <ecNumber evidence="6">2.1.1.100</ecNumber>
        <ecNumber evidence="6">2.1.1.334</ecNumber>
    </submittedName>
</protein>
<dbReference type="EMBL" id="CP132942">
    <property type="protein sequence ID" value="XCB31181.1"/>
    <property type="molecule type" value="Genomic_DNA"/>
</dbReference>
<dbReference type="AlphaFoldDB" id="A0AAU7ZK57"/>